<gene>
    <name evidence="4" type="ORF">B9Z55_028645</name>
</gene>
<dbReference type="SMART" id="SM00322">
    <property type="entry name" value="KH"/>
    <property type="match status" value="1"/>
</dbReference>
<proteinExistence type="predicted"/>
<comment type="caution">
    <text evidence="4">The sequence shown here is derived from an EMBL/GenBank/DDBJ whole genome shotgun (WGS) entry which is preliminary data.</text>
</comment>
<sequence length="260" mass="30525">MSCDPLAYLDQLVIDDDGMTEEEEEKWRKEQLEKEKADREKRLEERRARKEKEENARFHDGWKNEIIGPVIRQLMEQNEARSRKAASEKDIFEKPMEGHTQIEAATEEARETTAKKEINEKSPISTDSTEREEGEISDDADDDVVAPPAEVATTSKDHRRRQDRQRHRSPNHQARRRRSRSRSPRQKMNPFRMIVKNESVGALMGKDGKTIGRIERKFNVKIQVNHKVEKCSRTVNIWADSEQQLDETVFKINELIYSRQ</sequence>
<evidence type="ECO:0000256" key="1">
    <source>
        <dbReference type="PROSITE-ProRule" id="PRU00117"/>
    </source>
</evidence>
<dbReference type="PROSITE" id="PS50084">
    <property type="entry name" value="KH_TYPE_1"/>
    <property type="match status" value="1"/>
</dbReference>
<feature type="domain" description="K Homology" evidence="3">
    <location>
        <begin position="187"/>
        <end position="257"/>
    </location>
</feature>
<feature type="compositionally biased region" description="Basic residues" evidence="2">
    <location>
        <begin position="157"/>
        <end position="185"/>
    </location>
</feature>
<dbReference type="EMBL" id="PDUG01000028">
    <property type="protein sequence ID" value="PIC12084.1"/>
    <property type="molecule type" value="Genomic_DNA"/>
</dbReference>
<feature type="region of interest" description="Disordered" evidence="2">
    <location>
        <begin position="78"/>
        <end position="191"/>
    </location>
</feature>
<keyword evidence="1" id="KW-0694">RNA-binding</keyword>
<dbReference type="Pfam" id="PF00013">
    <property type="entry name" value="KH_1"/>
    <property type="match status" value="1"/>
</dbReference>
<evidence type="ECO:0000256" key="2">
    <source>
        <dbReference type="SAM" id="MobiDB-lite"/>
    </source>
</evidence>
<reference evidence="5" key="1">
    <citation type="submission" date="2017-10" db="EMBL/GenBank/DDBJ databases">
        <title>Rapid genome shrinkage in a self-fertile nematode reveals novel sperm competition proteins.</title>
        <authorList>
            <person name="Yin D."/>
            <person name="Schwarz E.M."/>
            <person name="Thomas C.G."/>
            <person name="Felde R.L."/>
            <person name="Korf I.F."/>
            <person name="Cutter A.D."/>
            <person name="Schartner C.M."/>
            <person name="Ralston E.J."/>
            <person name="Meyer B.J."/>
            <person name="Haag E.S."/>
        </authorList>
    </citation>
    <scope>NUCLEOTIDE SEQUENCE [LARGE SCALE GENOMIC DNA]</scope>
    <source>
        <strain evidence="5">JU1422</strain>
    </source>
</reference>
<evidence type="ECO:0000313" key="5">
    <source>
        <dbReference type="Proteomes" id="UP000230233"/>
    </source>
</evidence>
<dbReference type="InterPro" id="IPR036612">
    <property type="entry name" value="KH_dom_type_1_sf"/>
</dbReference>
<dbReference type="AlphaFoldDB" id="A0A2G5SAK2"/>
<evidence type="ECO:0000313" key="4">
    <source>
        <dbReference type="EMBL" id="PIC12084.1"/>
    </source>
</evidence>
<organism evidence="4 5">
    <name type="scientific">Caenorhabditis nigoni</name>
    <dbReference type="NCBI Taxonomy" id="1611254"/>
    <lineage>
        <taxon>Eukaryota</taxon>
        <taxon>Metazoa</taxon>
        <taxon>Ecdysozoa</taxon>
        <taxon>Nematoda</taxon>
        <taxon>Chromadorea</taxon>
        <taxon>Rhabditida</taxon>
        <taxon>Rhabditina</taxon>
        <taxon>Rhabditomorpha</taxon>
        <taxon>Rhabditoidea</taxon>
        <taxon>Rhabditidae</taxon>
        <taxon>Peloderinae</taxon>
        <taxon>Caenorhabditis</taxon>
    </lineage>
</organism>
<feature type="compositionally biased region" description="Acidic residues" evidence="2">
    <location>
        <begin position="130"/>
        <end position="144"/>
    </location>
</feature>
<protein>
    <recommendedName>
        <fullName evidence="3">K Homology domain-containing protein</fullName>
    </recommendedName>
</protein>
<dbReference type="InterPro" id="IPR004087">
    <property type="entry name" value="KH_dom"/>
</dbReference>
<accession>A0A2G5SAK2</accession>
<dbReference type="Proteomes" id="UP000230233">
    <property type="component" value="Unassembled WGS sequence"/>
</dbReference>
<feature type="region of interest" description="Disordered" evidence="2">
    <location>
        <begin position="17"/>
        <end position="59"/>
    </location>
</feature>
<dbReference type="InterPro" id="IPR004088">
    <property type="entry name" value="KH_dom_type_1"/>
</dbReference>
<keyword evidence="5" id="KW-1185">Reference proteome</keyword>
<dbReference type="GO" id="GO:0003723">
    <property type="term" value="F:RNA binding"/>
    <property type="evidence" value="ECO:0007669"/>
    <property type="project" value="UniProtKB-UniRule"/>
</dbReference>
<feature type="compositionally biased region" description="Basic and acidic residues" evidence="2">
    <location>
        <begin position="107"/>
        <end position="120"/>
    </location>
</feature>
<name>A0A2G5SAK2_9PELO</name>
<feature type="compositionally biased region" description="Basic and acidic residues" evidence="2">
    <location>
        <begin position="25"/>
        <end position="59"/>
    </location>
</feature>
<evidence type="ECO:0000259" key="3">
    <source>
        <dbReference type="SMART" id="SM00322"/>
    </source>
</evidence>
<feature type="compositionally biased region" description="Basic and acidic residues" evidence="2">
    <location>
        <begin position="78"/>
        <end position="97"/>
    </location>
</feature>
<dbReference type="SUPFAM" id="SSF54791">
    <property type="entry name" value="Eukaryotic type KH-domain (KH-domain type I)"/>
    <property type="match status" value="1"/>
</dbReference>
<dbReference type="Gene3D" id="3.30.1370.10">
    <property type="entry name" value="K Homology domain, type 1"/>
    <property type="match status" value="1"/>
</dbReference>